<feature type="signal peptide" evidence="2">
    <location>
        <begin position="1"/>
        <end position="25"/>
    </location>
</feature>
<dbReference type="PANTHER" id="PTHR33886">
    <property type="entry name" value="UNSATURATED RHAMNOGALACTURONAN HYDROLASE (EUROFUNG)"/>
    <property type="match status" value="1"/>
</dbReference>
<dbReference type="Proteomes" id="UP000193334">
    <property type="component" value="Chromosome"/>
</dbReference>
<dbReference type="InterPro" id="IPR008928">
    <property type="entry name" value="6-hairpin_glycosidase_sf"/>
</dbReference>
<dbReference type="Gene3D" id="1.50.10.10">
    <property type="match status" value="1"/>
</dbReference>
<protein>
    <submittedName>
        <fullName evidence="3">Unsaturated rhamnogalacturonyl hydrolase YteR</fullName>
        <ecNumber evidence="3">3.2.1.172</ecNumber>
    </submittedName>
</protein>
<organism evidence="3 4">
    <name type="scientific">Sedimentisphaera salicampi</name>
    <dbReference type="NCBI Taxonomy" id="1941349"/>
    <lineage>
        <taxon>Bacteria</taxon>
        <taxon>Pseudomonadati</taxon>
        <taxon>Planctomycetota</taxon>
        <taxon>Phycisphaerae</taxon>
        <taxon>Sedimentisphaerales</taxon>
        <taxon>Sedimentisphaeraceae</taxon>
        <taxon>Sedimentisphaera</taxon>
    </lineage>
</organism>
<dbReference type="InterPro" id="IPR010905">
    <property type="entry name" value="Glyco_hydro_88"/>
</dbReference>
<evidence type="ECO:0000256" key="1">
    <source>
        <dbReference type="ARBA" id="ARBA00022801"/>
    </source>
</evidence>
<dbReference type="GO" id="GO:0005975">
    <property type="term" value="P:carbohydrate metabolic process"/>
    <property type="evidence" value="ECO:0007669"/>
    <property type="project" value="InterPro"/>
</dbReference>
<evidence type="ECO:0000313" key="3">
    <source>
        <dbReference type="EMBL" id="ARN57493.1"/>
    </source>
</evidence>
<dbReference type="EMBL" id="CP021023">
    <property type="protein sequence ID" value="ARN57493.1"/>
    <property type="molecule type" value="Genomic_DNA"/>
</dbReference>
<dbReference type="STRING" id="1941349.STSP1_01904"/>
<keyword evidence="3" id="KW-0326">Glycosidase</keyword>
<keyword evidence="1 3" id="KW-0378">Hydrolase</keyword>
<dbReference type="PANTHER" id="PTHR33886:SF8">
    <property type="entry name" value="UNSATURATED RHAMNOGALACTURONAN HYDROLASE (EUROFUNG)"/>
    <property type="match status" value="1"/>
</dbReference>
<keyword evidence="4" id="KW-1185">Reference proteome</keyword>
<accession>A0A1W6LP31</accession>
<evidence type="ECO:0000313" key="4">
    <source>
        <dbReference type="Proteomes" id="UP000193334"/>
    </source>
</evidence>
<dbReference type="InterPro" id="IPR052043">
    <property type="entry name" value="PolySaccharide_Degr_Enz"/>
</dbReference>
<keyword evidence="2" id="KW-0732">Signal</keyword>
<dbReference type="GO" id="GO:0102211">
    <property type="term" value="F:unsaturated rhamnogalacturonyl hydrolase activity"/>
    <property type="evidence" value="ECO:0007669"/>
    <property type="project" value="UniProtKB-EC"/>
</dbReference>
<sequence length="408" mass="46657" precursor="true">MRTNYLTVLSFCFTLLIASSSIVFGANDSFLWLANADMSVYKKEGILSTMRIANDYFMEKWPNPGEDTVTDKRRPSNIWTRGTYYEGLMALYQIEPKEKLRKKYYDYAVEWGKSHDWGMWGGTKTRNADNQCCGQTYIELYQIEPKPERIAKIKKSIDRMVSSEKIDDWNWIDAIQMAMPVFAKLGVVCGDDKYFERMYEMYSYTRNKHGDNGLYNPEHGLWWRDKDFDPPYTTPNGKNCYWSRGNGWVYAALARVLDVLPEDAPHRNEYIKDFKDMSKAIKEAQRGDGFWNVSLHDPQHFGGRELSGTAFFVYGMAWGINNSVLDPSDYMSSAGKGWTGMIENALHENGFLGYVQSTGKQPSDGQPVGFDKKPNFEDYALGAFLLAGSEIYPDFGGCIAENSSKSAF</sequence>
<reference evidence="4" key="1">
    <citation type="submission" date="2017-04" db="EMBL/GenBank/DDBJ databases">
        <title>Comparative genomics and description of representatives of a novel lineage of planctomycetes thriving in anoxic sediments.</title>
        <authorList>
            <person name="Spring S."/>
            <person name="Bunk B."/>
            <person name="Sproer C."/>
        </authorList>
    </citation>
    <scope>NUCLEOTIDE SEQUENCE [LARGE SCALE GENOMIC DNA]</scope>
    <source>
        <strain evidence="4">ST-PulAB-D4</strain>
    </source>
</reference>
<dbReference type="RefSeq" id="WP_085756130.1">
    <property type="nucleotide sequence ID" value="NZ_CP021023.1"/>
</dbReference>
<dbReference type="EC" id="3.2.1.172" evidence="3"/>
<dbReference type="InterPro" id="IPR012341">
    <property type="entry name" value="6hp_glycosidase-like_sf"/>
</dbReference>
<name>A0A1W6LP31_9BACT</name>
<feature type="chain" id="PRO_5012280806" evidence="2">
    <location>
        <begin position="26"/>
        <end position="408"/>
    </location>
</feature>
<evidence type="ECO:0000256" key="2">
    <source>
        <dbReference type="SAM" id="SignalP"/>
    </source>
</evidence>
<dbReference type="Pfam" id="PF07470">
    <property type="entry name" value="Glyco_hydro_88"/>
    <property type="match status" value="1"/>
</dbReference>
<dbReference type="AlphaFoldDB" id="A0A1W6LP31"/>
<dbReference type="SUPFAM" id="SSF48208">
    <property type="entry name" value="Six-hairpin glycosidases"/>
    <property type="match status" value="1"/>
</dbReference>
<proteinExistence type="predicted"/>
<dbReference type="KEGG" id="pbp:STSP1_01904"/>
<gene>
    <name evidence="3" type="primary">yteR_2</name>
    <name evidence="3" type="ORF">STSP1_01904</name>
</gene>